<dbReference type="PROSITE" id="PS50158">
    <property type="entry name" value="ZF_CCHC"/>
    <property type="match status" value="1"/>
</dbReference>
<dbReference type="Proteomes" id="UP001293254">
    <property type="component" value="Unassembled WGS sequence"/>
</dbReference>
<dbReference type="Pfam" id="PF14111">
    <property type="entry name" value="DUF4283"/>
    <property type="match status" value="1"/>
</dbReference>
<keyword evidence="5" id="KW-1185">Reference proteome</keyword>
<dbReference type="Pfam" id="PF14392">
    <property type="entry name" value="zf-CCHC_4"/>
    <property type="match status" value="1"/>
</dbReference>
<keyword evidence="1" id="KW-0479">Metal-binding</keyword>
<organism evidence="4 5">
    <name type="scientific">Sesamum alatum</name>
    <dbReference type="NCBI Taxonomy" id="300844"/>
    <lineage>
        <taxon>Eukaryota</taxon>
        <taxon>Viridiplantae</taxon>
        <taxon>Streptophyta</taxon>
        <taxon>Embryophyta</taxon>
        <taxon>Tracheophyta</taxon>
        <taxon>Spermatophyta</taxon>
        <taxon>Magnoliopsida</taxon>
        <taxon>eudicotyledons</taxon>
        <taxon>Gunneridae</taxon>
        <taxon>Pentapetalae</taxon>
        <taxon>asterids</taxon>
        <taxon>lamiids</taxon>
        <taxon>Lamiales</taxon>
        <taxon>Pedaliaceae</taxon>
        <taxon>Sesamum</taxon>
    </lineage>
</organism>
<evidence type="ECO:0000313" key="5">
    <source>
        <dbReference type="Proteomes" id="UP001293254"/>
    </source>
</evidence>
<keyword evidence="1" id="KW-0863">Zinc-finger</keyword>
<dbReference type="PANTHER" id="PTHR31286:SF178">
    <property type="entry name" value="DUF4283 DOMAIN-CONTAINING PROTEIN"/>
    <property type="match status" value="1"/>
</dbReference>
<dbReference type="GO" id="GO:0008270">
    <property type="term" value="F:zinc ion binding"/>
    <property type="evidence" value="ECO:0007669"/>
    <property type="project" value="UniProtKB-KW"/>
</dbReference>
<evidence type="ECO:0000259" key="3">
    <source>
        <dbReference type="PROSITE" id="PS50158"/>
    </source>
</evidence>
<feature type="domain" description="CCHC-type" evidence="3">
    <location>
        <begin position="149"/>
        <end position="163"/>
    </location>
</feature>
<gene>
    <name evidence="4" type="ORF">Salat_1857800</name>
</gene>
<protein>
    <recommendedName>
        <fullName evidence="3">CCHC-type domain-containing protein</fullName>
    </recommendedName>
</protein>
<comment type="caution">
    <text evidence="4">The sequence shown here is derived from an EMBL/GenBank/DDBJ whole genome shotgun (WGS) entry which is preliminary data.</text>
</comment>
<dbReference type="EMBL" id="JACGWO010000007">
    <property type="protein sequence ID" value="KAK4422753.1"/>
    <property type="molecule type" value="Genomic_DNA"/>
</dbReference>
<dbReference type="InterPro" id="IPR040256">
    <property type="entry name" value="At4g02000-like"/>
</dbReference>
<reference evidence="4" key="2">
    <citation type="journal article" date="2024" name="Plant">
        <title>Genomic evolution and insights into agronomic trait innovations of Sesamum species.</title>
        <authorList>
            <person name="Miao H."/>
            <person name="Wang L."/>
            <person name="Qu L."/>
            <person name="Liu H."/>
            <person name="Sun Y."/>
            <person name="Le M."/>
            <person name="Wang Q."/>
            <person name="Wei S."/>
            <person name="Zheng Y."/>
            <person name="Lin W."/>
            <person name="Duan Y."/>
            <person name="Cao H."/>
            <person name="Xiong S."/>
            <person name="Wang X."/>
            <person name="Wei L."/>
            <person name="Li C."/>
            <person name="Ma Q."/>
            <person name="Ju M."/>
            <person name="Zhao R."/>
            <person name="Li G."/>
            <person name="Mu C."/>
            <person name="Tian Q."/>
            <person name="Mei H."/>
            <person name="Zhang T."/>
            <person name="Gao T."/>
            <person name="Zhang H."/>
        </authorList>
    </citation>
    <scope>NUCLEOTIDE SEQUENCE</scope>
    <source>
        <strain evidence="4">3651</strain>
    </source>
</reference>
<keyword evidence="1" id="KW-0862">Zinc</keyword>
<evidence type="ECO:0000256" key="2">
    <source>
        <dbReference type="SAM" id="MobiDB-lite"/>
    </source>
</evidence>
<dbReference type="GO" id="GO:0003676">
    <property type="term" value="F:nucleic acid binding"/>
    <property type="evidence" value="ECO:0007669"/>
    <property type="project" value="InterPro"/>
</dbReference>
<proteinExistence type="predicted"/>
<feature type="region of interest" description="Disordered" evidence="2">
    <location>
        <begin position="183"/>
        <end position="222"/>
    </location>
</feature>
<dbReference type="PANTHER" id="PTHR31286">
    <property type="entry name" value="GLYCINE-RICH CELL WALL STRUCTURAL PROTEIN 1.8-LIKE"/>
    <property type="match status" value="1"/>
</dbReference>
<feature type="region of interest" description="Disordered" evidence="2">
    <location>
        <begin position="242"/>
        <end position="292"/>
    </location>
</feature>
<reference evidence="4" key="1">
    <citation type="submission" date="2020-06" db="EMBL/GenBank/DDBJ databases">
        <authorList>
            <person name="Li T."/>
            <person name="Hu X."/>
            <person name="Zhang T."/>
            <person name="Song X."/>
            <person name="Zhang H."/>
            <person name="Dai N."/>
            <person name="Sheng W."/>
            <person name="Hou X."/>
            <person name="Wei L."/>
        </authorList>
    </citation>
    <scope>NUCLEOTIDE SEQUENCE</scope>
    <source>
        <strain evidence="4">3651</strain>
        <tissue evidence="4">Leaf</tissue>
    </source>
</reference>
<evidence type="ECO:0000256" key="1">
    <source>
        <dbReference type="PROSITE-ProRule" id="PRU00047"/>
    </source>
</evidence>
<feature type="compositionally biased region" description="Polar residues" evidence="2">
    <location>
        <begin position="205"/>
        <end position="222"/>
    </location>
</feature>
<dbReference type="InterPro" id="IPR025836">
    <property type="entry name" value="Zn_knuckle_CX2CX4HX4C"/>
</dbReference>
<dbReference type="AlphaFoldDB" id="A0AAE1Y2X4"/>
<evidence type="ECO:0000313" key="4">
    <source>
        <dbReference type="EMBL" id="KAK4422753.1"/>
    </source>
</evidence>
<sequence>MASFNPVKGMDLRPLDNNKFLLRFNHVIDRNRVMDRCPWAYEKYILILAVVNEAENPSTIDLNWCDFHIQVHGIPHGKITRDMACFIRNQIGRYVDVDMDDKRSTWGSYLRIRVAIDVRKPLRRVLKLRTTTGDEQKVTFTYERLPNFCYFCGLLGHISRACPLQFNDDFVDPGNDTPFGAWLRAPPPNSRNRNTFPENKPPTLHHTSTIRSSNTLSPITSNSQQKKGIAIFDFPIPTSASLPPTDPITFNPESLHPSTSTNTPSPLQSNTTPQYTNNPSYAEPPPYTSLPSHALLTVTKSPHPPQTSSPNALPILNIPLLFSANMTSITSANSCRPQQYRHISETDYFSSQKQYFPGIQSQRNETET</sequence>
<accession>A0AAE1Y2X4</accession>
<dbReference type="InterPro" id="IPR025558">
    <property type="entry name" value="DUF4283"/>
</dbReference>
<feature type="compositionally biased region" description="Polar residues" evidence="2">
    <location>
        <begin position="256"/>
        <end position="280"/>
    </location>
</feature>
<dbReference type="InterPro" id="IPR001878">
    <property type="entry name" value="Znf_CCHC"/>
</dbReference>
<name>A0AAE1Y2X4_9LAMI</name>